<dbReference type="GO" id="GO:0004540">
    <property type="term" value="F:RNA nuclease activity"/>
    <property type="evidence" value="ECO:0007669"/>
    <property type="project" value="InterPro"/>
</dbReference>
<gene>
    <name evidence="7" type="ORF">AMQ74_01057</name>
</gene>
<dbReference type="GO" id="GO:0016787">
    <property type="term" value="F:hydrolase activity"/>
    <property type="evidence" value="ECO:0007669"/>
    <property type="project" value="UniProtKB-KW"/>
</dbReference>
<evidence type="ECO:0000256" key="5">
    <source>
        <dbReference type="ARBA" id="ARBA00022801"/>
    </source>
</evidence>
<dbReference type="GO" id="GO:0000166">
    <property type="term" value="F:nucleotide binding"/>
    <property type="evidence" value="ECO:0007669"/>
    <property type="project" value="UniProtKB-KW"/>
</dbReference>
<keyword evidence="5" id="KW-0378">Hydrolase</keyword>
<comment type="caution">
    <text evidence="7">The sequence shown here is derived from an EMBL/GenBank/DDBJ whole genome shotgun (WGS) entry which is preliminary data.</text>
</comment>
<comment type="similarity">
    <text evidence="6">Belongs to the HepT RNase toxin family.</text>
</comment>
<organism evidence="7 8">
    <name type="scientific">Candidatus Methanofastidiosum methylothiophilum</name>
    <dbReference type="NCBI Taxonomy" id="1705564"/>
    <lineage>
        <taxon>Archaea</taxon>
        <taxon>Methanobacteriati</taxon>
        <taxon>Methanobacteriota</taxon>
        <taxon>Stenosarchaea group</taxon>
        <taxon>Candidatus Methanofastidiosia</taxon>
        <taxon>Candidatus Methanofastidiosales</taxon>
        <taxon>Candidatus Methanofastidiosaceae</taxon>
        <taxon>Candidatus Methanofastidiosum</taxon>
    </lineage>
</organism>
<dbReference type="EMBL" id="LNGD01000060">
    <property type="protein sequence ID" value="KYC51632.1"/>
    <property type="molecule type" value="Genomic_DNA"/>
</dbReference>
<dbReference type="AlphaFoldDB" id="A0A150J353"/>
<evidence type="ECO:0000256" key="2">
    <source>
        <dbReference type="ARBA" id="ARBA00022649"/>
    </source>
</evidence>
<keyword evidence="2" id="KW-1277">Toxin-antitoxin system</keyword>
<protein>
    <recommendedName>
        <fullName evidence="9">DUF86 domain-containing protein</fullName>
    </recommendedName>
</protein>
<accession>A0A150J353</accession>
<dbReference type="GO" id="GO:0110001">
    <property type="term" value="C:toxin-antitoxin complex"/>
    <property type="evidence" value="ECO:0007669"/>
    <property type="project" value="InterPro"/>
</dbReference>
<dbReference type="Pfam" id="PF01934">
    <property type="entry name" value="HepT-like"/>
    <property type="match status" value="1"/>
</dbReference>
<evidence type="ECO:0000256" key="1">
    <source>
        <dbReference type="ARBA" id="ARBA00022553"/>
    </source>
</evidence>
<evidence type="ECO:0000256" key="6">
    <source>
        <dbReference type="ARBA" id="ARBA00024207"/>
    </source>
</evidence>
<proteinExistence type="inferred from homology"/>
<keyword evidence="1" id="KW-0597">Phosphoprotein</keyword>
<dbReference type="PANTHER" id="PTHR34139">
    <property type="entry name" value="UPF0331 PROTEIN MJ0127"/>
    <property type="match status" value="1"/>
</dbReference>
<dbReference type="Gene3D" id="1.20.120.580">
    <property type="entry name" value="bsu32300-like"/>
    <property type="match status" value="1"/>
</dbReference>
<evidence type="ECO:0008006" key="9">
    <source>
        <dbReference type="Google" id="ProtNLM"/>
    </source>
</evidence>
<reference evidence="7 8" key="1">
    <citation type="journal article" date="2016" name="ISME J.">
        <title>Chasing the elusive Euryarchaeota class WSA2: genomes reveal a uniquely fastidious methyl-reducing methanogen.</title>
        <authorList>
            <person name="Nobu M.K."/>
            <person name="Narihiro T."/>
            <person name="Kuroda K."/>
            <person name="Mei R."/>
            <person name="Liu W.T."/>
        </authorList>
    </citation>
    <scope>NUCLEOTIDE SEQUENCE [LARGE SCALE GENOMIC DNA]</scope>
    <source>
        <strain evidence="7">U1lsi0528_Bin089</strain>
    </source>
</reference>
<dbReference type="InterPro" id="IPR037038">
    <property type="entry name" value="HepT-like_sf"/>
</dbReference>
<evidence type="ECO:0000256" key="3">
    <source>
        <dbReference type="ARBA" id="ARBA00022722"/>
    </source>
</evidence>
<evidence type="ECO:0000313" key="8">
    <source>
        <dbReference type="Proteomes" id="UP000075578"/>
    </source>
</evidence>
<dbReference type="Proteomes" id="UP000075578">
    <property type="component" value="Unassembled WGS sequence"/>
</dbReference>
<evidence type="ECO:0000256" key="4">
    <source>
        <dbReference type="ARBA" id="ARBA00022741"/>
    </source>
</evidence>
<keyword evidence="4" id="KW-0547">Nucleotide-binding</keyword>
<name>A0A150J353_9EURY</name>
<dbReference type="PANTHER" id="PTHR34139:SF1">
    <property type="entry name" value="RNASE MJ1380-RELATED"/>
    <property type="match status" value="1"/>
</dbReference>
<dbReference type="InterPro" id="IPR008201">
    <property type="entry name" value="HepT-like"/>
</dbReference>
<dbReference type="InterPro" id="IPR051813">
    <property type="entry name" value="HepT_RNase_toxin"/>
</dbReference>
<sequence length="114" mass="13220">MQNPNSDLVRIKHMFDIAKEIIDFSKGKNRDDLELDRKLTLSLVHLLEIFGEAANGISLEFKSNNSQIPWKSIIGMRNRLIHGYYDIDLDVIWSTVTEDIPPIENKLKNIIEKQ</sequence>
<evidence type="ECO:0000313" key="7">
    <source>
        <dbReference type="EMBL" id="KYC51632.1"/>
    </source>
</evidence>
<keyword evidence="3" id="KW-0540">Nuclease</keyword>